<dbReference type="PROSITE" id="PS50011">
    <property type="entry name" value="PROTEIN_KINASE_DOM"/>
    <property type="match status" value="1"/>
</dbReference>
<reference evidence="3" key="1">
    <citation type="submission" date="2019-04" db="EMBL/GenBank/DDBJ databases">
        <title>Sequencing of skin fungus with MAO and IRED activity.</title>
        <authorList>
            <person name="Marsaioli A.J."/>
            <person name="Bonatto J.M.C."/>
            <person name="Reis Junior O."/>
        </authorList>
    </citation>
    <scope>NUCLEOTIDE SEQUENCE</scope>
    <source>
        <strain evidence="3">30M1</strain>
    </source>
</reference>
<dbReference type="EMBL" id="SWKU01000002">
    <property type="protein sequence ID" value="KAF3009851.1"/>
    <property type="molecule type" value="Genomic_DNA"/>
</dbReference>
<keyword evidence="4" id="KW-1185">Reference proteome</keyword>
<evidence type="ECO:0000313" key="3">
    <source>
        <dbReference type="EMBL" id="KAF3009851.1"/>
    </source>
</evidence>
<dbReference type="PANTHER" id="PTHR44305">
    <property type="entry name" value="SI:DKEY-192D15.2-RELATED"/>
    <property type="match status" value="1"/>
</dbReference>
<dbReference type="Gene3D" id="1.10.510.10">
    <property type="entry name" value="Transferase(Phosphotransferase) domain 1"/>
    <property type="match status" value="1"/>
</dbReference>
<accession>A0A9P4TNW4</accession>
<feature type="region of interest" description="Disordered" evidence="1">
    <location>
        <begin position="95"/>
        <end position="119"/>
    </location>
</feature>
<feature type="domain" description="Protein kinase" evidence="2">
    <location>
        <begin position="1"/>
        <end position="289"/>
    </location>
</feature>
<name>A0A9P4TNW4_CURKU</name>
<dbReference type="Proteomes" id="UP000801428">
    <property type="component" value="Unassembled WGS sequence"/>
</dbReference>
<dbReference type="InterPro" id="IPR000719">
    <property type="entry name" value="Prot_kinase_dom"/>
</dbReference>
<dbReference type="GO" id="GO:0005524">
    <property type="term" value="F:ATP binding"/>
    <property type="evidence" value="ECO:0007669"/>
    <property type="project" value="InterPro"/>
</dbReference>
<dbReference type="InterPro" id="IPR053083">
    <property type="entry name" value="TF_kinase-domain_protein"/>
</dbReference>
<dbReference type="OrthoDB" id="3673723at2759"/>
<dbReference type="Pfam" id="PF00069">
    <property type="entry name" value="Pkinase"/>
    <property type="match status" value="1"/>
</dbReference>
<sequence>MSKRRFRLYADFATGGAMDSAILKYHLGWHTIVDERIPLQGILPEAFIWYVIRALATALIVLQHGTLGDEAVTDWKPIMHLDIQPANILLDVQNRKRRRSEDDAPGSALEGPSKRRKTDREVIPQLADFGLSFFDLDFSHGPELDENPQDHILPDSDSNTRYAPEHQIFVDENSQRLDEKTDVWGIGRIAWTLIVNRLNQEGPVREGGPLVEGRALPLSQIHDANMEMVQDRYDQEVLVGSDAWPAARRYSEELKTLVRDCLKYFKDNRPSAKEVLRRVDRHLDANPGLREEMADPHGTLLEFPDDGAFEIGDQLIAHRPSG</sequence>
<gene>
    <name evidence="3" type="ORF">E8E13_010552</name>
</gene>
<dbReference type="GO" id="GO:0004672">
    <property type="term" value="F:protein kinase activity"/>
    <property type="evidence" value="ECO:0007669"/>
    <property type="project" value="InterPro"/>
</dbReference>
<protein>
    <recommendedName>
        <fullName evidence="2">Protein kinase domain-containing protein</fullName>
    </recommendedName>
</protein>
<comment type="caution">
    <text evidence="3">The sequence shown here is derived from an EMBL/GenBank/DDBJ whole genome shotgun (WGS) entry which is preliminary data.</text>
</comment>
<evidence type="ECO:0000313" key="4">
    <source>
        <dbReference type="Proteomes" id="UP000801428"/>
    </source>
</evidence>
<evidence type="ECO:0000256" key="1">
    <source>
        <dbReference type="SAM" id="MobiDB-lite"/>
    </source>
</evidence>
<proteinExistence type="predicted"/>
<dbReference type="SUPFAM" id="SSF56112">
    <property type="entry name" value="Protein kinase-like (PK-like)"/>
    <property type="match status" value="1"/>
</dbReference>
<evidence type="ECO:0000259" key="2">
    <source>
        <dbReference type="PROSITE" id="PS50011"/>
    </source>
</evidence>
<organism evidence="3 4">
    <name type="scientific">Curvularia kusanoi</name>
    <name type="common">Cochliobolus kusanoi</name>
    <dbReference type="NCBI Taxonomy" id="90978"/>
    <lineage>
        <taxon>Eukaryota</taxon>
        <taxon>Fungi</taxon>
        <taxon>Dikarya</taxon>
        <taxon>Ascomycota</taxon>
        <taxon>Pezizomycotina</taxon>
        <taxon>Dothideomycetes</taxon>
        <taxon>Pleosporomycetidae</taxon>
        <taxon>Pleosporales</taxon>
        <taxon>Pleosporineae</taxon>
        <taxon>Pleosporaceae</taxon>
        <taxon>Curvularia</taxon>
    </lineage>
</organism>
<dbReference type="AlphaFoldDB" id="A0A9P4TNW4"/>
<dbReference type="InterPro" id="IPR011009">
    <property type="entry name" value="Kinase-like_dom_sf"/>
</dbReference>